<evidence type="ECO:0000313" key="1">
    <source>
        <dbReference type="EMBL" id="EDU59641.1"/>
    </source>
</evidence>
<dbReference type="EMBL" id="ABJD02000101">
    <property type="protein sequence ID" value="EDU59641.1"/>
    <property type="molecule type" value="Genomic_DNA"/>
</dbReference>
<proteinExistence type="predicted"/>
<reference evidence="2" key="1">
    <citation type="submission" date="2008-04" db="EMBL/GenBank/DDBJ databases">
        <title>Draft genome sequence of Providencia stuartii (ATCC 25827).</title>
        <authorList>
            <person name="Sudarsanam P."/>
            <person name="Ley R."/>
            <person name="Guruge J."/>
            <person name="Turnbaugh P.J."/>
            <person name="Mahowald M."/>
            <person name="Liep D."/>
            <person name="Gordon J."/>
        </authorList>
    </citation>
    <scope>NUCLEOTIDE SEQUENCE [LARGE SCALE GENOMIC DNA]</scope>
    <source>
        <strain evidence="2">ATCC 25827</strain>
    </source>
</reference>
<evidence type="ECO:0000313" key="2">
    <source>
        <dbReference type="Proteomes" id="UP000004506"/>
    </source>
</evidence>
<gene>
    <name evidence="1" type="ORF">PROSTU_02832</name>
</gene>
<name>A0AA87CR59_PROST</name>
<reference evidence="1 2" key="3">
    <citation type="submission" date="2008-05" db="EMBL/GenBank/DDBJ databases">
        <authorList>
            <person name="Fulton L."/>
            <person name="Clifton S."/>
            <person name="Fulton B."/>
            <person name="Xu J."/>
            <person name="Minx P."/>
            <person name="Pepin K.H."/>
            <person name="Johnson M."/>
            <person name="Thiruvilangam P."/>
            <person name="Bhonagiri V."/>
            <person name="Nash W.E."/>
            <person name="Mardis E.R."/>
            <person name="Wilson R.K."/>
        </authorList>
    </citation>
    <scope>NUCLEOTIDE SEQUENCE [LARGE SCALE GENOMIC DNA]</scope>
    <source>
        <strain evidence="1 2">ATCC 25827</strain>
    </source>
</reference>
<dbReference type="AlphaFoldDB" id="A0AA87CR59"/>
<reference evidence="2" key="2">
    <citation type="submission" date="2008-04" db="EMBL/GenBank/DDBJ databases">
        <title>Draft genome sequence of Providencia stuartii(ATCC 25827).</title>
        <authorList>
            <person name="Sudarsanam P."/>
            <person name="Ley R."/>
            <person name="Guruge J."/>
            <person name="Turnbaugh P.J."/>
            <person name="Mahowald M."/>
            <person name="Liep D."/>
            <person name="Gordon J."/>
        </authorList>
    </citation>
    <scope>NUCLEOTIDE SEQUENCE [LARGE SCALE GENOMIC DNA]</scope>
    <source>
        <strain evidence="2">ATCC 25827</strain>
    </source>
</reference>
<protein>
    <submittedName>
        <fullName evidence="1">Uncharacterized protein</fullName>
    </submittedName>
</protein>
<comment type="caution">
    <text evidence="1">The sequence shown here is derived from an EMBL/GenBank/DDBJ whole genome shotgun (WGS) entry which is preliminary data.</text>
</comment>
<accession>A0AA87CR59</accession>
<dbReference type="Proteomes" id="UP000004506">
    <property type="component" value="Unassembled WGS sequence"/>
</dbReference>
<organism evidence="1 2">
    <name type="scientific">Providencia stuartii ATCC 25827</name>
    <dbReference type="NCBI Taxonomy" id="471874"/>
    <lineage>
        <taxon>Bacteria</taxon>
        <taxon>Pseudomonadati</taxon>
        <taxon>Pseudomonadota</taxon>
        <taxon>Gammaproteobacteria</taxon>
        <taxon>Enterobacterales</taxon>
        <taxon>Morganellaceae</taxon>
        <taxon>Providencia</taxon>
    </lineage>
</organism>
<sequence>MAKKGDQAIGSIKIKNPIELSYLENLANNALIIYVVKKTLSLNISPIYL</sequence>